<reference evidence="1" key="1">
    <citation type="submission" date="2018-05" db="EMBL/GenBank/DDBJ databases">
        <authorList>
            <person name="Lanie J.A."/>
            <person name="Ng W.-L."/>
            <person name="Kazmierczak K.M."/>
            <person name="Andrzejewski T.M."/>
            <person name="Davidsen T.M."/>
            <person name="Wayne K.J."/>
            <person name="Tettelin H."/>
            <person name="Glass J.I."/>
            <person name="Rusch D."/>
            <person name="Podicherti R."/>
            <person name="Tsui H.-C.T."/>
            <person name="Winkler M.E."/>
        </authorList>
    </citation>
    <scope>NUCLEOTIDE SEQUENCE</scope>
</reference>
<sequence length="436" mass="49727">MKKRVKSILLFIVIGGFIFAQSPEILFSEGQEKIKEGAFAQADSLFNKALELDNTYAPAMFQLTQLNLRLGNMEKAQNYIREAVEIDREQYIETFNKMNEINTSMNDGSRALKGGRFDEAFQLFGTVLEQFPYFSEAAYSMGLVKFREKDFDEAVHYFHKTLELNPLHEKAQAAIANVTRNIFNDGNNAYRRGDLEGALAAYYRVLEMDNNFYRAYYQIGVIEAKMRNLSSAIESYLNALKIKPDFFKCWFALGLARSKEGDKEGALDAFNQVIEIDSSYVKAYSSLAEIYIGLKEYTKAFEVLNTATKIDSSYSKSYLMLGIVYTELNQFEEAVDNLEKGVALNPKDAKSWFRLAHAHNELGNCEAAQNAAREAVDRKKNFGGGWYELGIAEWCKGDGNKTVALNSLEKARNDRSWRKMAEYEIDKINNPHKYVE</sequence>
<dbReference type="EMBL" id="UINC01002423">
    <property type="protein sequence ID" value="SUZ96522.1"/>
    <property type="molecule type" value="Genomic_DNA"/>
</dbReference>
<accession>A0A381RXF3</accession>
<dbReference type="AlphaFoldDB" id="A0A381RXF3"/>
<dbReference type="InterPro" id="IPR011990">
    <property type="entry name" value="TPR-like_helical_dom_sf"/>
</dbReference>
<dbReference type="SUPFAM" id="SSF81901">
    <property type="entry name" value="HCP-like"/>
    <property type="match status" value="1"/>
</dbReference>
<dbReference type="PANTHER" id="PTHR12558:SF13">
    <property type="entry name" value="CELL DIVISION CYCLE PROTEIN 27 HOMOLOG"/>
    <property type="match status" value="1"/>
</dbReference>
<dbReference type="PANTHER" id="PTHR12558">
    <property type="entry name" value="CELL DIVISION CYCLE 16,23,27"/>
    <property type="match status" value="1"/>
</dbReference>
<dbReference type="SUPFAM" id="SSF48452">
    <property type="entry name" value="TPR-like"/>
    <property type="match status" value="1"/>
</dbReference>
<protein>
    <submittedName>
        <fullName evidence="1">Uncharacterized protein</fullName>
    </submittedName>
</protein>
<dbReference type="InterPro" id="IPR019734">
    <property type="entry name" value="TPR_rpt"/>
</dbReference>
<name>A0A381RXF3_9ZZZZ</name>
<evidence type="ECO:0000313" key="1">
    <source>
        <dbReference type="EMBL" id="SUZ96522.1"/>
    </source>
</evidence>
<dbReference type="Gene3D" id="1.25.40.10">
    <property type="entry name" value="Tetratricopeptide repeat domain"/>
    <property type="match status" value="5"/>
</dbReference>
<dbReference type="Pfam" id="PF14559">
    <property type="entry name" value="TPR_19"/>
    <property type="match status" value="2"/>
</dbReference>
<proteinExistence type="predicted"/>
<dbReference type="SMART" id="SM00028">
    <property type="entry name" value="TPR"/>
    <property type="match status" value="10"/>
</dbReference>
<dbReference type="PROSITE" id="PS50005">
    <property type="entry name" value="TPR"/>
    <property type="match status" value="7"/>
</dbReference>
<gene>
    <name evidence="1" type="ORF">METZ01_LOCUS49376</name>
</gene>
<organism evidence="1">
    <name type="scientific">marine metagenome</name>
    <dbReference type="NCBI Taxonomy" id="408172"/>
    <lineage>
        <taxon>unclassified sequences</taxon>
        <taxon>metagenomes</taxon>
        <taxon>ecological metagenomes</taxon>
    </lineage>
</organism>
<dbReference type="Pfam" id="PF13432">
    <property type="entry name" value="TPR_16"/>
    <property type="match status" value="2"/>
</dbReference>
<dbReference type="Pfam" id="PF13414">
    <property type="entry name" value="TPR_11"/>
    <property type="match status" value="1"/>
</dbReference>
<dbReference type="PROSITE" id="PS50293">
    <property type="entry name" value="TPR_REGION"/>
    <property type="match status" value="2"/>
</dbReference>